<sequence length="212" mass="24631">MFKKKEKKSIYVRLVNTQGEIIREFNCTEKDLQKVKGNGAEIRVVGDNSYEMVATDEQLEKLARVEAEIEAEIKEWEDALNESLDEREEREARQKELKEKNKWSTKKKVIVFGLIFFVFIGLPIIEGYQNSKLVEEGTSLNAEIVGRHVEKEFMFTHPTLVVEVDGKKHNVWVSEETYNGAEWLGRLKVIKTKDGKVEKDPRYEGEDLITSY</sequence>
<evidence type="ECO:0000313" key="2">
    <source>
        <dbReference type="Proteomes" id="UP000225766"/>
    </source>
</evidence>
<dbReference type="Proteomes" id="UP000225766">
    <property type="component" value="Unassembled WGS sequence"/>
</dbReference>
<gene>
    <name evidence="1" type="ORF">COD19_08980</name>
</gene>
<dbReference type="EMBL" id="NUMG01000006">
    <property type="protein sequence ID" value="PGU04153.1"/>
    <property type="molecule type" value="Genomic_DNA"/>
</dbReference>
<dbReference type="AlphaFoldDB" id="A0A2A8J9V9"/>
<dbReference type="OrthoDB" id="2934109at2"/>
<accession>A0A2A8J9V9</accession>
<protein>
    <submittedName>
        <fullName evidence="1">Uncharacterized protein</fullName>
    </submittedName>
</protein>
<organism evidence="1 2">
    <name type="scientific">Bacillus cereus</name>
    <dbReference type="NCBI Taxonomy" id="1396"/>
    <lineage>
        <taxon>Bacteria</taxon>
        <taxon>Bacillati</taxon>
        <taxon>Bacillota</taxon>
        <taxon>Bacilli</taxon>
        <taxon>Bacillales</taxon>
        <taxon>Bacillaceae</taxon>
        <taxon>Bacillus</taxon>
        <taxon>Bacillus cereus group</taxon>
    </lineage>
</organism>
<dbReference type="RefSeq" id="WP_071712836.1">
    <property type="nucleotide sequence ID" value="NZ_JARXKI010000005.1"/>
</dbReference>
<evidence type="ECO:0000313" key="1">
    <source>
        <dbReference type="EMBL" id="PGU04153.1"/>
    </source>
</evidence>
<reference evidence="1 2" key="1">
    <citation type="submission" date="2017-09" db="EMBL/GenBank/DDBJ databases">
        <title>Large-scale bioinformatics analysis of Bacillus genomes uncovers conserved roles of natural products in bacterial physiology.</title>
        <authorList>
            <consortium name="Agbiome Team Llc"/>
            <person name="Bleich R.M."/>
            <person name="Grubbs K.J."/>
            <person name="Santa Maria K.C."/>
            <person name="Allen S.E."/>
            <person name="Farag S."/>
            <person name="Shank E.A."/>
            <person name="Bowers A."/>
        </authorList>
    </citation>
    <scope>NUCLEOTIDE SEQUENCE [LARGE SCALE GENOMIC DNA]</scope>
    <source>
        <strain evidence="1 2">AFS040105</strain>
    </source>
</reference>
<name>A0A2A8J9V9_BACCE</name>
<comment type="caution">
    <text evidence="1">The sequence shown here is derived from an EMBL/GenBank/DDBJ whole genome shotgun (WGS) entry which is preliminary data.</text>
</comment>
<proteinExistence type="predicted"/>